<keyword evidence="2" id="KW-1185">Reference proteome</keyword>
<dbReference type="Proteomes" id="UP001234297">
    <property type="component" value="Chromosome 6"/>
</dbReference>
<proteinExistence type="predicted"/>
<protein>
    <submittedName>
        <fullName evidence="1">Uncharacterized protein</fullName>
    </submittedName>
</protein>
<gene>
    <name evidence="1" type="ORF">MRB53_021406</name>
</gene>
<dbReference type="EMBL" id="CM056814">
    <property type="protein sequence ID" value="KAJ8628099.1"/>
    <property type="molecule type" value="Genomic_DNA"/>
</dbReference>
<comment type="caution">
    <text evidence="1">The sequence shown here is derived from an EMBL/GenBank/DDBJ whole genome shotgun (WGS) entry which is preliminary data.</text>
</comment>
<accession>A0ACC2L3U7</accession>
<reference evidence="1 2" key="1">
    <citation type="journal article" date="2022" name="Hortic Res">
        <title>A haplotype resolved chromosomal level avocado genome allows analysis of novel avocado genes.</title>
        <authorList>
            <person name="Nath O."/>
            <person name="Fletcher S.J."/>
            <person name="Hayward A."/>
            <person name="Shaw L.M."/>
            <person name="Masouleh A.K."/>
            <person name="Furtado A."/>
            <person name="Henry R.J."/>
            <person name="Mitter N."/>
        </authorList>
    </citation>
    <scope>NUCLEOTIDE SEQUENCE [LARGE SCALE GENOMIC DNA]</scope>
    <source>
        <strain evidence="2">cv. Hass</strain>
    </source>
</reference>
<organism evidence="1 2">
    <name type="scientific">Persea americana</name>
    <name type="common">Avocado</name>
    <dbReference type="NCBI Taxonomy" id="3435"/>
    <lineage>
        <taxon>Eukaryota</taxon>
        <taxon>Viridiplantae</taxon>
        <taxon>Streptophyta</taxon>
        <taxon>Embryophyta</taxon>
        <taxon>Tracheophyta</taxon>
        <taxon>Spermatophyta</taxon>
        <taxon>Magnoliopsida</taxon>
        <taxon>Magnoliidae</taxon>
        <taxon>Laurales</taxon>
        <taxon>Lauraceae</taxon>
        <taxon>Persea</taxon>
    </lineage>
</organism>
<name>A0ACC2L3U7_PERAE</name>
<evidence type="ECO:0000313" key="1">
    <source>
        <dbReference type="EMBL" id="KAJ8628099.1"/>
    </source>
</evidence>
<sequence>MVWIINHEENDTLLSRMGAEIYTLLEGTGSWRDVGKVPCSLSFTRDPLGLFVDGELHWWMEKEDMAYSILSMDVEREKFHTVQVPEMGLWACGMMIDWKGCVGIVEYEAARSCTNIWVLKKASTWTTWTIDIGIEWNLSPETHRLVLVNYSINCNLERILPKK</sequence>
<evidence type="ECO:0000313" key="2">
    <source>
        <dbReference type="Proteomes" id="UP001234297"/>
    </source>
</evidence>